<dbReference type="PROSITE" id="PS51404">
    <property type="entry name" value="DYP_PEROXIDASE"/>
    <property type="match status" value="1"/>
</dbReference>
<dbReference type="NCBIfam" id="TIGR01413">
    <property type="entry name" value="Dyp_perox_fam"/>
    <property type="match status" value="1"/>
</dbReference>
<protein>
    <submittedName>
        <fullName evidence="9">Dyp-type peroxidase</fullName>
    </submittedName>
</protein>
<dbReference type="GO" id="GO:0004601">
    <property type="term" value="F:peroxidase activity"/>
    <property type="evidence" value="ECO:0007669"/>
    <property type="project" value="UniProtKB-KW"/>
</dbReference>
<dbReference type="Pfam" id="PF20628">
    <property type="entry name" value="Dyp_perox_C"/>
    <property type="match status" value="1"/>
</dbReference>
<keyword evidence="2 9" id="KW-0575">Peroxidase</keyword>
<dbReference type="InterPro" id="IPR048328">
    <property type="entry name" value="Dyp_perox_C"/>
</dbReference>
<dbReference type="InterPro" id="IPR006314">
    <property type="entry name" value="Dyp_peroxidase"/>
</dbReference>
<dbReference type="PANTHER" id="PTHR30521:SF0">
    <property type="entry name" value="DYP-TYPE PEROXIDASE FAMILY PROTEIN"/>
    <property type="match status" value="1"/>
</dbReference>
<feature type="domain" description="Dyp-type peroxidase C-terminal" evidence="8">
    <location>
        <begin position="132"/>
        <end position="283"/>
    </location>
</feature>
<comment type="caution">
    <text evidence="9">The sequence shown here is derived from an EMBL/GenBank/DDBJ whole genome shotgun (WGS) entry which is preliminary data.</text>
</comment>
<evidence type="ECO:0000256" key="4">
    <source>
        <dbReference type="ARBA" id="ARBA00023002"/>
    </source>
</evidence>
<evidence type="ECO:0000256" key="6">
    <source>
        <dbReference type="ARBA" id="ARBA00025737"/>
    </source>
</evidence>
<keyword evidence="5" id="KW-0408">Iron</keyword>
<evidence type="ECO:0000256" key="7">
    <source>
        <dbReference type="SAM" id="MobiDB-lite"/>
    </source>
</evidence>
<dbReference type="EMBL" id="JASVWF010000004">
    <property type="protein sequence ID" value="MDL5157908.1"/>
    <property type="molecule type" value="Genomic_DNA"/>
</dbReference>
<dbReference type="RefSeq" id="WP_286054406.1">
    <property type="nucleotide sequence ID" value="NZ_JASVWF010000004.1"/>
</dbReference>
<evidence type="ECO:0000313" key="10">
    <source>
        <dbReference type="Proteomes" id="UP001231924"/>
    </source>
</evidence>
<evidence type="ECO:0000256" key="3">
    <source>
        <dbReference type="ARBA" id="ARBA00022723"/>
    </source>
</evidence>
<keyword evidence="10" id="KW-1185">Reference proteome</keyword>
<dbReference type="InterPro" id="IPR011008">
    <property type="entry name" value="Dimeric_a/b-barrel"/>
</dbReference>
<evidence type="ECO:0000256" key="1">
    <source>
        <dbReference type="ARBA" id="ARBA00001970"/>
    </source>
</evidence>
<gene>
    <name evidence="9" type="ORF">QRT03_18215</name>
</gene>
<sequence length="294" mass="30728">MPVPQNGILALGTASHAYLEFDAGDDPTALVTAAAGLAASVKTTGATSVVVGIRPELWARVSPDRAPDAHGFDEPVVGPDGFTMPATQHDAVVWVAGGDRSTVFDEAAAVVGTLGPVAHLVEELPAWSHHADRDLTGFEDGTENPPALEAPGVVTIPDGVRGAGGSVLLVQKWVHELAWLSLDTATQEAVIGRSKAESVEQDPKAEDAHAGRTDQDTYGHIFRRNTAWGSSERHGTMFVGFCAEQRPLAAMLDAMVGKDGPRDALTRWTTPLTGAYYVVPAADALAALAPATDD</sequence>
<dbReference type="PANTHER" id="PTHR30521">
    <property type="entry name" value="DEFERROCHELATASE/PEROXIDASE"/>
    <property type="match status" value="1"/>
</dbReference>
<evidence type="ECO:0000256" key="5">
    <source>
        <dbReference type="ARBA" id="ARBA00023004"/>
    </source>
</evidence>
<comment type="similarity">
    <text evidence="6">Belongs to the DyP-type peroxidase family.</text>
</comment>
<dbReference type="SUPFAM" id="SSF54909">
    <property type="entry name" value="Dimeric alpha+beta barrel"/>
    <property type="match status" value="1"/>
</dbReference>
<keyword evidence="4" id="KW-0560">Oxidoreductase</keyword>
<feature type="compositionally biased region" description="Basic and acidic residues" evidence="7">
    <location>
        <begin position="194"/>
        <end position="213"/>
    </location>
</feature>
<reference evidence="9 10" key="1">
    <citation type="submission" date="2023-06" db="EMBL/GenBank/DDBJ databases">
        <title>Actinomycetospora Odt1-22.</title>
        <authorList>
            <person name="Supong K."/>
        </authorList>
    </citation>
    <scope>NUCLEOTIDE SEQUENCE [LARGE SCALE GENOMIC DNA]</scope>
    <source>
        <strain evidence="9 10">Odt1-22</strain>
    </source>
</reference>
<evidence type="ECO:0000313" key="9">
    <source>
        <dbReference type="EMBL" id="MDL5157908.1"/>
    </source>
</evidence>
<name>A0ABT7MBA2_9PSEU</name>
<organism evidence="9 10">
    <name type="scientific">Actinomycetospora termitidis</name>
    <dbReference type="NCBI Taxonomy" id="3053470"/>
    <lineage>
        <taxon>Bacteria</taxon>
        <taxon>Bacillati</taxon>
        <taxon>Actinomycetota</taxon>
        <taxon>Actinomycetes</taxon>
        <taxon>Pseudonocardiales</taxon>
        <taxon>Pseudonocardiaceae</taxon>
        <taxon>Actinomycetospora</taxon>
    </lineage>
</organism>
<proteinExistence type="inferred from homology"/>
<keyword evidence="3" id="KW-0479">Metal-binding</keyword>
<feature type="region of interest" description="Disordered" evidence="7">
    <location>
        <begin position="192"/>
        <end position="213"/>
    </location>
</feature>
<comment type="cofactor">
    <cofactor evidence="1">
        <name>heme b</name>
        <dbReference type="ChEBI" id="CHEBI:60344"/>
    </cofactor>
</comment>
<evidence type="ECO:0000259" key="8">
    <source>
        <dbReference type="Pfam" id="PF20628"/>
    </source>
</evidence>
<dbReference type="Proteomes" id="UP001231924">
    <property type="component" value="Unassembled WGS sequence"/>
</dbReference>
<evidence type="ECO:0000256" key="2">
    <source>
        <dbReference type="ARBA" id="ARBA00022559"/>
    </source>
</evidence>
<accession>A0ABT7MBA2</accession>